<name>A0AAD7FJ69_9AGAR</name>
<feature type="compositionally biased region" description="Pro residues" evidence="1">
    <location>
        <begin position="29"/>
        <end position="41"/>
    </location>
</feature>
<feature type="domain" description="NADAR" evidence="2">
    <location>
        <begin position="68"/>
        <end position="191"/>
    </location>
</feature>
<dbReference type="SUPFAM" id="SSF143990">
    <property type="entry name" value="YbiA-like"/>
    <property type="match status" value="1"/>
</dbReference>
<dbReference type="EMBL" id="JARKIF010000014">
    <property type="protein sequence ID" value="KAJ7623251.1"/>
    <property type="molecule type" value="Genomic_DNA"/>
</dbReference>
<evidence type="ECO:0000313" key="3">
    <source>
        <dbReference type="EMBL" id="KAJ7623251.1"/>
    </source>
</evidence>
<evidence type="ECO:0000256" key="1">
    <source>
        <dbReference type="SAM" id="MobiDB-lite"/>
    </source>
</evidence>
<comment type="caution">
    <text evidence="3">The sequence shown here is derived from an EMBL/GenBank/DDBJ whole genome shotgun (WGS) entry which is preliminary data.</text>
</comment>
<dbReference type="Gene3D" id="1.10.357.40">
    <property type="entry name" value="YbiA-like"/>
    <property type="match status" value="1"/>
</dbReference>
<evidence type="ECO:0000259" key="2">
    <source>
        <dbReference type="Pfam" id="PF08719"/>
    </source>
</evidence>
<keyword evidence="4" id="KW-1185">Reference proteome</keyword>
<organism evidence="3 4">
    <name type="scientific">Roridomyces roridus</name>
    <dbReference type="NCBI Taxonomy" id="1738132"/>
    <lineage>
        <taxon>Eukaryota</taxon>
        <taxon>Fungi</taxon>
        <taxon>Dikarya</taxon>
        <taxon>Basidiomycota</taxon>
        <taxon>Agaricomycotina</taxon>
        <taxon>Agaricomycetes</taxon>
        <taxon>Agaricomycetidae</taxon>
        <taxon>Agaricales</taxon>
        <taxon>Marasmiineae</taxon>
        <taxon>Mycenaceae</taxon>
        <taxon>Roridomyces</taxon>
    </lineage>
</organism>
<feature type="region of interest" description="Disordered" evidence="1">
    <location>
        <begin position="1"/>
        <end position="41"/>
    </location>
</feature>
<evidence type="ECO:0000313" key="4">
    <source>
        <dbReference type="Proteomes" id="UP001221142"/>
    </source>
</evidence>
<proteinExistence type="predicted"/>
<dbReference type="CDD" id="cd15457">
    <property type="entry name" value="NADAR"/>
    <property type="match status" value="1"/>
</dbReference>
<dbReference type="InterPro" id="IPR037238">
    <property type="entry name" value="YbiA-like_sf"/>
</dbReference>
<accession>A0AAD7FJ69</accession>
<gene>
    <name evidence="3" type="ORF">FB45DRAFT_925072</name>
</gene>
<dbReference type="Proteomes" id="UP001221142">
    <property type="component" value="Unassembled WGS sequence"/>
</dbReference>
<protein>
    <recommendedName>
        <fullName evidence="2">NADAR domain-containing protein</fullName>
    </recommendedName>
</protein>
<dbReference type="InterPro" id="IPR012816">
    <property type="entry name" value="NADAR"/>
</dbReference>
<dbReference type="Pfam" id="PF08719">
    <property type="entry name" value="NADAR"/>
    <property type="match status" value="1"/>
</dbReference>
<sequence length="265" mass="29312">MPQLTLAQAFARSAPKKSSNPQPKSRPRSPTPPPKAKPLHVPPPAAPVVKILFGPTGPYADLNQYSLHTVGYHGAIYPTSQHLFQAFKFLGHHDDIAEKIRHADTPGLAFDIAHGSEAFARPDWRSINVDKMEEVMFLKFSQHPHLQQQLLATGNAELYQDSTTDSFWGVGSDLLGSNHLGQILERVRENLGGAKAPERKVLQCQNCHKKPRLAKSLYCGNACLRADISRIPPVCPQCRRRPQIGKLKYCGETCRSKAAGKSKRS</sequence>
<dbReference type="NCBIfam" id="TIGR02464">
    <property type="entry name" value="ribofla_fusion"/>
    <property type="match status" value="1"/>
</dbReference>
<dbReference type="AlphaFoldDB" id="A0AAD7FJ69"/>
<reference evidence="3" key="1">
    <citation type="submission" date="2023-03" db="EMBL/GenBank/DDBJ databases">
        <title>Massive genome expansion in bonnet fungi (Mycena s.s.) driven by repeated elements and novel gene families across ecological guilds.</title>
        <authorList>
            <consortium name="Lawrence Berkeley National Laboratory"/>
            <person name="Harder C.B."/>
            <person name="Miyauchi S."/>
            <person name="Viragh M."/>
            <person name="Kuo A."/>
            <person name="Thoen E."/>
            <person name="Andreopoulos B."/>
            <person name="Lu D."/>
            <person name="Skrede I."/>
            <person name="Drula E."/>
            <person name="Henrissat B."/>
            <person name="Morin E."/>
            <person name="Kohler A."/>
            <person name="Barry K."/>
            <person name="LaButti K."/>
            <person name="Morin E."/>
            <person name="Salamov A."/>
            <person name="Lipzen A."/>
            <person name="Mereny Z."/>
            <person name="Hegedus B."/>
            <person name="Baldrian P."/>
            <person name="Stursova M."/>
            <person name="Weitz H."/>
            <person name="Taylor A."/>
            <person name="Grigoriev I.V."/>
            <person name="Nagy L.G."/>
            <person name="Martin F."/>
            <person name="Kauserud H."/>
        </authorList>
    </citation>
    <scope>NUCLEOTIDE SEQUENCE</scope>
    <source>
        <strain evidence="3">9284</strain>
    </source>
</reference>